<keyword evidence="2" id="KW-0812">Transmembrane</keyword>
<organism evidence="4 5">
    <name type="scientific">Amycolatopsis xylanica</name>
    <dbReference type="NCBI Taxonomy" id="589385"/>
    <lineage>
        <taxon>Bacteria</taxon>
        <taxon>Bacillati</taxon>
        <taxon>Actinomycetota</taxon>
        <taxon>Actinomycetes</taxon>
        <taxon>Pseudonocardiales</taxon>
        <taxon>Pseudonocardiaceae</taxon>
        <taxon>Amycolatopsis</taxon>
    </lineage>
</organism>
<sequence>MRMMVRLAFGLVAGMCLLLALSNPGNAQVPPSVSLKPSSGPAGSAFTIGWAGFYKCRIINFTWAGTLLTSKVAPADSGSVGVNVPATAKPGSYTVTATCTSQPETASGTFRVPVIVTPTTPPPPVTTKPPVTTTPPKTTPTKPPVTTPTTPTSTTPTSETPVTSETPTTTVSTPADGVLVLDHPTIQPGDTLSATGNGCEPGHSVTLTSNGDKVGSTVADATGHFKSPVEFTRIEAGTHTVTADCGIKLTGAVEQVVTSSSGGHTGTLVLLVFFVLAGAAAIRVP</sequence>
<feature type="compositionally biased region" description="Low complexity" evidence="1">
    <location>
        <begin position="147"/>
        <end position="174"/>
    </location>
</feature>
<keyword evidence="5" id="KW-1185">Reference proteome</keyword>
<evidence type="ECO:0008006" key="6">
    <source>
        <dbReference type="Google" id="ProtNLM"/>
    </source>
</evidence>
<evidence type="ECO:0000256" key="2">
    <source>
        <dbReference type="SAM" id="Phobius"/>
    </source>
</evidence>
<proteinExistence type="predicted"/>
<gene>
    <name evidence="4" type="ORF">SAMN05421504_11821</name>
</gene>
<dbReference type="STRING" id="589385.SAMN05421504_11821"/>
<name>A0A1H3T5G9_9PSEU</name>
<accession>A0A1H3T5G9</accession>
<dbReference type="AlphaFoldDB" id="A0A1H3T5G9"/>
<feature type="region of interest" description="Disordered" evidence="1">
    <location>
        <begin position="114"/>
        <end position="175"/>
    </location>
</feature>
<keyword evidence="2" id="KW-0472">Membrane</keyword>
<feature type="signal peptide" evidence="3">
    <location>
        <begin position="1"/>
        <end position="27"/>
    </location>
</feature>
<feature type="transmembrane region" description="Helical" evidence="2">
    <location>
        <begin position="265"/>
        <end position="284"/>
    </location>
</feature>
<dbReference type="EMBL" id="FNON01000018">
    <property type="protein sequence ID" value="SDZ45593.1"/>
    <property type="molecule type" value="Genomic_DNA"/>
</dbReference>
<feature type="chain" id="PRO_5039411445" description="Ig-like domain (Group 3)" evidence="3">
    <location>
        <begin position="28"/>
        <end position="285"/>
    </location>
</feature>
<protein>
    <recommendedName>
        <fullName evidence="6">Ig-like domain (Group 3)</fullName>
    </recommendedName>
</protein>
<evidence type="ECO:0000256" key="1">
    <source>
        <dbReference type="SAM" id="MobiDB-lite"/>
    </source>
</evidence>
<evidence type="ECO:0000313" key="5">
    <source>
        <dbReference type="Proteomes" id="UP000199515"/>
    </source>
</evidence>
<evidence type="ECO:0000313" key="4">
    <source>
        <dbReference type="EMBL" id="SDZ45593.1"/>
    </source>
</evidence>
<dbReference type="Proteomes" id="UP000199515">
    <property type="component" value="Unassembled WGS sequence"/>
</dbReference>
<keyword evidence="3" id="KW-0732">Signal</keyword>
<reference evidence="4 5" key="1">
    <citation type="submission" date="2016-10" db="EMBL/GenBank/DDBJ databases">
        <authorList>
            <person name="de Groot N.N."/>
        </authorList>
    </citation>
    <scope>NUCLEOTIDE SEQUENCE [LARGE SCALE GENOMIC DNA]</scope>
    <source>
        <strain evidence="4 5">CPCC 202699</strain>
    </source>
</reference>
<evidence type="ECO:0000256" key="3">
    <source>
        <dbReference type="SAM" id="SignalP"/>
    </source>
</evidence>
<keyword evidence="2" id="KW-1133">Transmembrane helix</keyword>
<feature type="compositionally biased region" description="Pro residues" evidence="1">
    <location>
        <begin position="137"/>
        <end position="146"/>
    </location>
</feature>